<dbReference type="AlphaFoldDB" id="A0A0E9S6Z1"/>
<protein>
    <submittedName>
        <fullName evidence="2">Uncharacterized protein</fullName>
    </submittedName>
</protein>
<reference evidence="2" key="1">
    <citation type="submission" date="2014-11" db="EMBL/GenBank/DDBJ databases">
        <authorList>
            <person name="Amaro Gonzalez C."/>
        </authorList>
    </citation>
    <scope>NUCLEOTIDE SEQUENCE</scope>
</reference>
<feature type="region of interest" description="Disordered" evidence="1">
    <location>
        <begin position="1"/>
        <end position="25"/>
    </location>
</feature>
<evidence type="ECO:0000313" key="2">
    <source>
        <dbReference type="EMBL" id="JAH36972.1"/>
    </source>
</evidence>
<accession>A0A0E9S6Z1</accession>
<dbReference type="EMBL" id="GBXM01071605">
    <property type="protein sequence ID" value="JAH36972.1"/>
    <property type="molecule type" value="Transcribed_RNA"/>
</dbReference>
<organism evidence="2">
    <name type="scientific">Anguilla anguilla</name>
    <name type="common">European freshwater eel</name>
    <name type="synonym">Muraena anguilla</name>
    <dbReference type="NCBI Taxonomy" id="7936"/>
    <lineage>
        <taxon>Eukaryota</taxon>
        <taxon>Metazoa</taxon>
        <taxon>Chordata</taxon>
        <taxon>Craniata</taxon>
        <taxon>Vertebrata</taxon>
        <taxon>Euteleostomi</taxon>
        <taxon>Actinopterygii</taxon>
        <taxon>Neopterygii</taxon>
        <taxon>Teleostei</taxon>
        <taxon>Anguilliformes</taxon>
        <taxon>Anguillidae</taxon>
        <taxon>Anguilla</taxon>
    </lineage>
</organism>
<sequence length="25" mass="2676">MGDTELLIPHKGKPKASLKTRARAG</sequence>
<feature type="compositionally biased region" description="Basic residues" evidence="1">
    <location>
        <begin position="10"/>
        <end position="25"/>
    </location>
</feature>
<evidence type="ECO:0000256" key="1">
    <source>
        <dbReference type="SAM" id="MobiDB-lite"/>
    </source>
</evidence>
<proteinExistence type="predicted"/>
<reference evidence="2" key="2">
    <citation type="journal article" date="2015" name="Fish Shellfish Immunol.">
        <title>Early steps in the European eel (Anguilla anguilla)-Vibrio vulnificus interaction in the gills: Role of the RtxA13 toxin.</title>
        <authorList>
            <person name="Callol A."/>
            <person name="Pajuelo D."/>
            <person name="Ebbesson L."/>
            <person name="Teles M."/>
            <person name="MacKenzie S."/>
            <person name="Amaro C."/>
        </authorList>
    </citation>
    <scope>NUCLEOTIDE SEQUENCE</scope>
</reference>
<name>A0A0E9S6Z1_ANGAN</name>